<comment type="caution">
    <text evidence="7">The sequence shown here is derived from an EMBL/GenBank/DDBJ whole genome shotgun (WGS) entry which is preliminary data.</text>
</comment>
<accession>A0A0W8I885</accession>
<dbReference type="GO" id="GO:0043169">
    <property type="term" value="F:cation binding"/>
    <property type="evidence" value="ECO:0007669"/>
    <property type="project" value="InterPro"/>
</dbReference>
<evidence type="ECO:0000313" key="7">
    <source>
        <dbReference type="EMBL" id="KUG55596.1"/>
    </source>
</evidence>
<evidence type="ECO:0000256" key="1">
    <source>
        <dbReference type="ARBA" id="ARBA00000826"/>
    </source>
</evidence>
<dbReference type="Proteomes" id="UP000054837">
    <property type="component" value="Unassembled WGS sequence"/>
</dbReference>
<dbReference type="EMBL" id="LQBL01000022">
    <property type="protein sequence ID" value="KUG55596.1"/>
    <property type="molecule type" value="Genomic_DNA"/>
</dbReference>
<feature type="active site" description="Nucleophile" evidence="5">
    <location>
        <position position="277"/>
    </location>
</feature>
<protein>
    <recommendedName>
        <fullName evidence="3">1,4-alpha-glucan branching enzyme</fullName>
        <ecNumber evidence="3">2.4.1.18</ecNumber>
    </recommendedName>
</protein>
<dbReference type="OrthoDB" id="9800174at2"/>
<dbReference type="CDD" id="cd11325">
    <property type="entry name" value="AmyAc_GTHase"/>
    <property type="match status" value="1"/>
</dbReference>
<reference evidence="7 8" key="1">
    <citation type="submission" date="2015-12" db="EMBL/GenBank/DDBJ databases">
        <title>Serinicoccus chungangenesis strain CD08_5 genome sequencing and assembly.</title>
        <authorList>
            <person name="Chander A.M."/>
            <person name="Kaur G."/>
            <person name="Nair G.R."/>
            <person name="Dhawan D.K."/>
            <person name="Kochhar R.K."/>
            <person name="Mayilraj S."/>
            <person name="Bhadada S.K."/>
        </authorList>
    </citation>
    <scope>NUCLEOTIDE SEQUENCE [LARGE SCALE GENOMIC DNA]</scope>
    <source>
        <strain evidence="7 8">CD08_5</strain>
    </source>
</reference>
<evidence type="ECO:0000259" key="6">
    <source>
        <dbReference type="SMART" id="SM00642"/>
    </source>
</evidence>
<keyword evidence="4" id="KW-0808">Transferase</keyword>
<dbReference type="InterPro" id="IPR044143">
    <property type="entry name" value="GlgB_N_E_set_prok"/>
</dbReference>
<dbReference type="InterPro" id="IPR017853">
    <property type="entry name" value="GH"/>
</dbReference>
<dbReference type="SUPFAM" id="SSF51011">
    <property type="entry name" value="Glycosyl hydrolase domain"/>
    <property type="match status" value="1"/>
</dbReference>
<organism evidence="7 8">
    <name type="scientific">Serinicoccus chungangensis</name>
    <dbReference type="NCBI Taxonomy" id="767452"/>
    <lineage>
        <taxon>Bacteria</taxon>
        <taxon>Bacillati</taxon>
        <taxon>Actinomycetota</taxon>
        <taxon>Actinomycetes</taxon>
        <taxon>Micrococcales</taxon>
        <taxon>Ornithinimicrobiaceae</taxon>
        <taxon>Serinicoccus</taxon>
    </lineage>
</organism>
<dbReference type="PANTHER" id="PTHR43651:SF11">
    <property type="entry name" value="MALTO-OLIGOSYLTREHALOSE TREHALOHYDROLASE"/>
    <property type="match status" value="1"/>
</dbReference>
<dbReference type="InterPro" id="IPR013783">
    <property type="entry name" value="Ig-like_fold"/>
</dbReference>
<name>A0A0W8I885_9MICO</name>
<proteinExistence type="inferred from homology"/>
<dbReference type="GO" id="GO:0003844">
    <property type="term" value="F:1,4-alpha-glucan branching enzyme activity"/>
    <property type="evidence" value="ECO:0007669"/>
    <property type="project" value="UniProtKB-EC"/>
</dbReference>
<comment type="similarity">
    <text evidence="2">Belongs to the glycosyl hydrolase 13 family. GlgB subfamily.</text>
</comment>
<dbReference type="Gene3D" id="2.60.40.1180">
    <property type="entry name" value="Golgi alpha-mannosidase II"/>
    <property type="match status" value="1"/>
</dbReference>
<dbReference type="InterPro" id="IPR004193">
    <property type="entry name" value="Glyco_hydro_13_N"/>
</dbReference>
<comment type="catalytic activity">
    <reaction evidence="1">
        <text>Transfers a segment of a (1-&gt;4)-alpha-D-glucan chain to a primary hydroxy group in a similar glucan chain.</text>
        <dbReference type="EC" id="2.4.1.18"/>
    </reaction>
</comment>
<dbReference type="Pfam" id="PF02806">
    <property type="entry name" value="Alpha-amylase_C"/>
    <property type="match status" value="1"/>
</dbReference>
<dbReference type="PANTHER" id="PTHR43651">
    <property type="entry name" value="1,4-ALPHA-GLUCAN-BRANCHING ENZYME"/>
    <property type="match status" value="1"/>
</dbReference>
<evidence type="ECO:0000313" key="8">
    <source>
        <dbReference type="Proteomes" id="UP000054837"/>
    </source>
</evidence>
<dbReference type="InterPro" id="IPR013780">
    <property type="entry name" value="Glyco_hydro_b"/>
</dbReference>
<feature type="active site" description="Proton donor" evidence="5">
    <location>
        <position position="322"/>
    </location>
</feature>
<dbReference type="Gene3D" id="3.20.20.80">
    <property type="entry name" value="Glycosidases"/>
    <property type="match status" value="1"/>
</dbReference>
<evidence type="ECO:0000256" key="2">
    <source>
        <dbReference type="ARBA" id="ARBA00009000"/>
    </source>
</evidence>
<evidence type="ECO:0000256" key="3">
    <source>
        <dbReference type="ARBA" id="ARBA00012541"/>
    </source>
</evidence>
<dbReference type="InterPro" id="IPR006047">
    <property type="entry name" value="GH13_cat_dom"/>
</dbReference>
<keyword evidence="8" id="KW-1185">Reference proteome</keyword>
<dbReference type="SUPFAM" id="SSF81296">
    <property type="entry name" value="E set domains"/>
    <property type="match status" value="1"/>
</dbReference>
<dbReference type="InterPro" id="IPR006048">
    <property type="entry name" value="A-amylase/branching_C"/>
</dbReference>
<dbReference type="Gene3D" id="2.60.40.10">
    <property type="entry name" value="Immunoglobulins"/>
    <property type="match status" value="1"/>
</dbReference>
<dbReference type="CDD" id="cd02855">
    <property type="entry name" value="E_set_GBE_prok_N"/>
    <property type="match status" value="1"/>
</dbReference>
<evidence type="ECO:0000256" key="5">
    <source>
        <dbReference type="PIRSR" id="PIRSR000463-1"/>
    </source>
</evidence>
<evidence type="ECO:0000256" key="4">
    <source>
        <dbReference type="ARBA" id="ARBA00022679"/>
    </source>
</evidence>
<dbReference type="EC" id="2.4.1.18" evidence="3"/>
<dbReference type="Pfam" id="PF02922">
    <property type="entry name" value="CBM_48"/>
    <property type="match status" value="1"/>
</dbReference>
<dbReference type="InterPro" id="IPR037439">
    <property type="entry name" value="Branching_enzy"/>
</dbReference>
<dbReference type="PIRSF" id="PIRSF000463">
    <property type="entry name" value="GlgB"/>
    <property type="match status" value="1"/>
</dbReference>
<dbReference type="SMART" id="SM00642">
    <property type="entry name" value="Aamy"/>
    <property type="match status" value="1"/>
</dbReference>
<dbReference type="AlphaFoldDB" id="A0A0W8I885"/>
<feature type="domain" description="Glycosyl hydrolase family 13 catalytic" evidence="6">
    <location>
        <begin position="117"/>
        <end position="475"/>
    </location>
</feature>
<dbReference type="SUPFAM" id="SSF51445">
    <property type="entry name" value="(Trans)glycosidases"/>
    <property type="match status" value="1"/>
</dbReference>
<dbReference type="InterPro" id="IPR014756">
    <property type="entry name" value="Ig_E-set"/>
</dbReference>
<gene>
    <name evidence="7" type="ORF">AVL62_04575</name>
</gene>
<dbReference type="GO" id="GO:0004553">
    <property type="term" value="F:hydrolase activity, hydrolyzing O-glycosyl compounds"/>
    <property type="evidence" value="ECO:0007669"/>
    <property type="project" value="InterPro"/>
</dbReference>
<dbReference type="STRING" id="767452.AVL62_04575"/>
<dbReference type="Pfam" id="PF00128">
    <property type="entry name" value="Alpha-amylase"/>
    <property type="match status" value="1"/>
</dbReference>
<dbReference type="GO" id="GO:0005978">
    <property type="term" value="P:glycogen biosynthetic process"/>
    <property type="evidence" value="ECO:0007669"/>
    <property type="project" value="InterPro"/>
</dbReference>
<sequence length="591" mass="65180">MGAVPHDDGVTFRVWAPQARQVAVVGDFCGWDARRRTVLAKDHHRSGTWSAFVPGAGPGSHYRFLVRRGGPYLSRQDPCARQVTGARGASVVFDPRHLDWGEEHFRAPGWDDLVVYELHVPTFAATGEGPGTFDTAVGRLGHLAWLGVSAVEVMPPFEFASATSWGYNPSQLYAVESSYGGPHAFARFVREAHARGIAVILDVVHNHLGPDGPHLWRFDGAAGRRRYGGAYFYNDRRALTPWGATRPNYDRKAVRNFLRDSAVMWLEDFRVDGLRFDGTNFVRSRWGDVRDPAHHISAGDRYLASLTADLRSRQPWKLLVAEDMQRDPAVTRPPQEGGLGFHSQWDAGFVHTVRAALEAPDDVHRDVRAVAAAVVGGGGPVHERVVYTESHDEVANGRARVPEQITPGHADSWHARTRSALGLVLTLTSPGIPMLFQGQDVLEDGWFTDTRPVDWSKAHHRAGFLHLVRQLVLLRRNASGTTRGLRGRHTAILRADDGLLAYHRWDRGGAGDDVVVVVNLTTHPRHDVRLGMPRAGRWRVRCNTDAPSFGPGLGAVHAHDTDTEPRPWDGRADSALVTVGPYAALVLSQDG</sequence>